<feature type="transmembrane region" description="Helical" evidence="7">
    <location>
        <begin position="52"/>
        <end position="72"/>
    </location>
</feature>
<evidence type="ECO:0000256" key="5">
    <source>
        <dbReference type="ARBA" id="ARBA00023136"/>
    </source>
</evidence>
<evidence type="ECO:0000256" key="7">
    <source>
        <dbReference type="SAM" id="Phobius"/>
    </source>
</evidence>
<accession>A0ABS8E424</accession>
<evidence type="ECO:0000256" key="1">
    <source>
        <dbReference type="ARBA" id="ARBA00004141"/>
    </source>
</evidence>
<dbReference type="InterPro" id="IPR036259">
    <property type="entry name" value="MFS_trans_sf"/>
</dbReference>
<keyword evidence="2" id="KW-0813">Transport</keyword>
<organism evidence="8 9">
    <name type="scientific">Streptomyces flavotricini</name>
    <dbReference type="NCBI Taxonomy" id="66888"/>
    <lineage>
        <taxon>Bacteria</taxon>
        <taxon>Bacillati</taxon>
        <taxon>Actinomycetota</taxon>
        <taxon>Actinomycetes</taxon>
        <taxon>Kitasatosporales</taxon>
        <taxon>Streptomycetaceae</taxon>
        <taxon>Streptomyces</taxon>
    </lineage>
</organism>
<evidence type="ECO:0000313" key="8">
    <source>
        <dbReference type="EMBL" id="MCC0095723.1"/>
    </source>
</evidence>
<keyword evidence="4 7" id="KW-1133">Transmembrane helix</keyword>
<gene>
    <name evidence="8" type="ORF">K7B10_13240</name>
</gene>
<keyword evidence="6" id="KW-0046">Antibiotic resistance</keyword>
<evidence type="ECO:0000256" key="2">
    <source>
        <dbReference type="ARBA" id="ARBA00022448"/>
    </source>
</evidence>
<keyword evidence="5 7" id="KW-0472">Membrane</keyword>
<comment type="caution">
    <text evidence="8">The sequence shown here is derived from an EMBL/GenBank/DDBJ whole genome shotgun (WGS) entry which is preliminary data.</text>
</comment>
<evidence type="ECO:0000313" key="9">
    <source>
        <dbReference type="Proteomes" id="UP001520654"/>
    </source>
</evidence>
<feature type="transmembrane region" description="Helical" evidence="7">
    <location>
        <begin position="78"/>
        <end position="100"/>
    </location>
</feature>
<dbReference type="InterPro" id="IPR011701">
    <property type="entry name" value="MFS"/>
</dbReference>
<protein>
    <submittedName>
        <fullName evidence="8">MFS transporter</fullName>
    </submittedName>
</protein>
<comment type="subcellular location">
    <subcellularLocation>
        <location evidence="1">Membrane</location>
        <topology evidence="1">Multi-pass membrane protein</topology>
    </subcellularLocation>
</comment>
<evidence type="ECO:0000256" key="6">
    <source>
        <dbReference type="ARBA" id="ARBA00023251"/>
    </source>
</evidence>
<dbReference type="PANTHER" id="PTHR42718">
    <property type="entry name" value="MAJOR FACILITATOR SUPERFAMILY MULTIDRUG TRANSPORTER MFSC"/>
    <property type="match status" value="1"/>
</dbReference>
<evidence type="ECO:0000256" key="3">
    <source>
        <dbReference type="ARBA" id="ARBA00022692"/>
    </source>
</evidence>
<dbReference type="PANTHER" id="PTHR42718:SF9">
    <property type="entry name" value="MAJOR FACILITATOR SUPERFAMILY MULTIDRUG TRANSPORTER MFSC"/>
    <property type="match status" value="1"/>
</dbReference>
<keyword evidence="9" id="KW-1185">Reference proteome</keyword>
<name>A0ABS8E424_9ACTN</name>
<feature type="transmembrane region" description="Helical" evidence="7">
    <location>
        <begin position="158"/>
        <end position="181"/>
    </location>
</feature>
<sequence>MDNLRVVAHAGRRPRLHMSALEAGLALAPSSLVSMAVGPFAGRLSDRIGGNYPLMAGLSLDAAGMAAIVLVAGAATPWYLFAPAPAVTGLGVGCVVAPMSTQAMRKVEPRPAGAASAVNNTIRQIGSVIGAASVGAPLRGRPAVELAAGTAYADAFVATLHVTAALPIAALGTALLLCLLARNQTKQPEPQPQPVRATAEAAAS</sequence>
<keyword evidence="3 7" id="KW-0812">Transmembrane</keyword>
<dbReference type="Gene3D" id="1.20.1250.20">
    <property type="entry name" value="MFS general substrate transporter like domains"/>
    <property type="match status" value="1"/>
</dbReference>
<proteinExistence type="predicted"/>
<dbReference type="Proteomes" id="UP001520654">
    <property type="component" value="Unassembled WGS sequence"/>
</dbReference>
<dbReference type="SUPFAM" id="SSF103473">
    <property type="entry name" value="MFS general substrate transporter"/>
    <property type="match status" value="1"/>
</dbReference>
<evidence type="ECO:0000256" key="4">
    <source>
        <dbReference type="ARBA" id="ARBA00022989"/>
    </source>
</evidence>
<dbReference type="Pfam" id="PF07690">
    <property type="entry name" value="MFS_1"/>
    <property type="match status" value="1"/>
</dbReference>
<dbReference type="EMBL" id="JAINUL010000001">
    <property type="protein sequence ID" value="MCC0095723.1"/>
    <property type="molecule type" value="Genomic_DNA"/>
</dbReference>
<feature type="transmembrane region" description="Helical" evidence="7">
    <location>
        <begin position="20"/>
        <end position="40"/>
    </location>
</feature>
<reference evidence="8 9" key="1">
    <citation type="submission" date="2021-08" db="EMBL/GenBank/DDBJ databases">
        <title>Genomic Architecture of Streptomyces flavotricini NGL1 and Streptomyces erythrochromogenes HMS4 With Differential Plant Beneficial attributes and laccase production capabilities.</title>
        <authorList>
            <person name="Salwan R."/>
            <person name="Kaur R."/>
            <person name="Sharma V."/>
        </authorList>
    </citation>
    <scope>NUCLEOTIDE SEQUENCE [LARGE SCALE GENOMIC DNA]</scope>
    <source>
        <strain evidence="8 9">NGL1</strain>
    </source>
</reference>